<dbReference type="InterPro" id="IPR000600">
    <property type="entry name" value="ROK"/>
</dbReference>
<evidence type="ECO:0000313" key="2">
    <source>
        <dbReference type="EMBL" id="QNI34064.1"/>
    </source>
</evidence>
<dbReference type="Proteomes" id="UP000515312">
    <property type="component" value="Chromosome"/>
</dbReference>
<reference evidence="2 3" key="1">
    <citation type="submission" date="2020-08" db="EMBL/GenBank/DDBJ databases">
        <title>Edaphobacter telluris sp. nov. and Acidobacterium dinghuensis sp. nov., two acidobacteria isolated from forest soil.</title>
        <authorList>
            <person name="Fu J."/>
            <person name="Qiu L."/>
        </authorList>
    </citation>
    <scope>NUCLEOTIDE SEQUENCE [LARGE SCALE GENOMIC DNA]</scope>
    <source>
        <strain evidence="2">4Y35</strain>
    </source>
</reference>
<dbReference type="KEGG" id="adin:H7849_09245"/>
<protein>
    <submittedName>
        <fullName evidence="2">ROK family protein</fullName>
    </submittedName>
</protein>
<organism evidence="2 3">
    <name type="scientific">Alloacidobacterium dinghuense</name>
    <dbReference type="NCBI Taxonomy" id="2763107"/>
    <lineage>
        <taxon>Bacteria</taxon>
        <taxon>Pseudomonadati</taxon>
        <taxon>Acidobacteriota</taxon>
        <taxon>Terriglobia</taxon>
        <taxon>Terriglobales</taxon>
        <taxon>Acidobacteriaceae</taxon>
        <taxon>Alloacidobacterium</taxon>
    </lineage>
</organism>
<dbReference type="InterPro" id="IPR049874">
    <property type="entry name" value="ROK_cs"/>
</dbReference>
<dbReference type="RefSeq" id="WP_186745915.1">
    <property type="nucleotide sequence ID" value="NZ_CP060394.1"/>
</dbReference>
<dbReference type="InterPro" id="IPR043129">
    <property type="entry name" value="ATPase_NBD"/>
</dbReference>
<dbReference type="PANTHER" id="PTHR18964:SF149">
    <property type="entry name" value="BIFUNCTIONAL UDP-N-ACETYLGLUCOSAMINE 2-EPIMERASE_N-ACETYLMANNOSAMINE KINASE"/>
    <property type="match status" value="1"/>
</dbReference>
<comment type="similarity">
    <text evidence="1">Belongs to the ROK (NagC/XylR) family.</text>
</comment>
<gene>
    <name evidence="2" type="ORF">H7849_09245</name>
</gene>
<dbReference type="Pfam" id="PF00480">
    <property type="entry name" value="ROK"/>
    <property type="match status" value="1"/>
</dbReference>
<evidence type="ECO:0000313" key="3">
    <source>
        <dbReference type="Proteomes" id="UP000515312"/>
    </source>
</evidence>
<dbReference type="PANTHER" id="PTHR18964">
    <property type="entry name" value="ROK (REPRESSOR, ORF, KINASE) FAMILY"/>
    <property type="match status" value="1"/>
</dbReference>
<dbReference type="SUPFAM" id="SSF53067">
    <property type="entry name" value="Actin-like ATPase domain"/>
    <property type="match status" value="1"/>
</dbReference>
<dbReference type="AlphaFoldDB" id="A0A7G8BNE4"/>
<name>A0A7G8BNE4_9BACT</name>
<dbReference type="EMBL" id="CP060394">
    <property type="protein sequence ID" value="QNI34064.1"/>
    <property type="molecule type" value="Genomic_DNA"/>
</dbReference>
<accession>A0A7G8BNE4</accession>
<evidence type="ECO:0000256" key="1">
    <source>
        <dbReference type="ARBA" id="ARBA00006479"/>
    </source>
</evidence>
<sequence>MSSFSVGVDLGGTNLRVAAYTQASGLLETILLPTRLSAGRHAVVEDMCQAIRKLLDDHSRRYELIGIGIGTPGPLELPAGRLHNPPNLPGWDGFELRAEIENCLDMPVTVESDANVAALAECVLGSGRTLGIDSLCMLTLGTGIGNGIILSGKIWHGAHGMGGEAGHTNIWPDGPACGCGSNGCLEMYASATAVRRIALESARSGKAPEIAALTRRTPDFTTRDLADLAENGSRDAQQIFDDVGRALGIGLGDLVNTLNLPLYVVGGGLANAWNLFSPALFKEVRHRSYVYRLTEPGSAVLNGKTSAGTRIIAAELGADSGLLGSCILPYTISEQKTAGTPDTTLR</sequence>
<dbReference type="PROSITE" id="PS01125">
    <property type="entry name" value="ROK"/>
    <property type="match status" value="1"/>
</dbReference>
<dbReference type="Gene3D" id="3.30.420.40">
    <property type="match status" value="2"/>
</dbReference>
<keyword evidence="3" id="KW-1185">Reference proteome</keyword>
<proteinExistence type="inferred from homology"/>